<evidence type="ECO:0000256" key="1">
    <source>
        <dbReference type="SAM" id="Phobius"/>
    </source>
</evidence>
<reference evidence="3" key="1">
    <citation type="submission" date="2019-10" db="EMBL/GenBank/DDBJ databases">
        <authorList>
            <person name="Zhang R."/>
            <person name="Pan Y."/>
            <person name="Wang J."/>
            <person name="Ma R."/>
            <person name="Yu S."/>
        </authorList>
    </citation>
    <scope>NUCLEOTIDE SEQUENCE</scope>
    <source>
        <strain evidence="3">LA-IB0</strain>
        <tissue evidence="3">Leaf</tissue>
    </source>
</reference>
<keyword evidence="1" id="KW-1133">Transmembrane helix</keyword>
<keyword evidence="1" id="KW-0812">Transmembrane</keyword>
<dbReference type="PANTHER" id="PTHR24177:SF365">
    <property type="entry name" value="ANKYRIN REPEAT-CONTAINING PROTEIN NPR4-LIKE ISOFORM X1"/>
    <property type="match status" value="1"/>
</dbReference>
<proteinExistence type="predicted"/>
<keyword evidence="1" id="KW-0472">Membrane</keyword>
<dbReference type="AlphaFoldDB" id="A0AAV6WKI5"/>
<evidence type="ECO:0000259" key="2">
    <source>
        <dbReference type="Pfam" id="PF13962"/>
    </source>
</evidence>
<dbReference type="EMBL" id="WHWC01000015">
    <property type="protein sequence ID" value="KAG8368359.1"/>
    <property type="molecule type" value="Genomic_DNA"/>
</dbReference>
<evidence type="ECO:0000313" key="4">
    <source>
        <dbReference type="Proteomes" id="UP000826271"/>
    </source>
</evidence>
<keyword evidence="4" id="KW-1185">Reference proteome</keyword>
<name>A0AAV6WKI5_9LAMI</name>
<gene>
    <name evidence="3" type="ORF">BUALT_Bualt15G0037300</name>
</gene>
<dbReference type="PANTHER" id="PTHR24177">
    <property type="entry name" value="CASKIN"/>
    <property type="match status" value="1"/>
</dbReference>
<dbReference type="GO" id="GO:0016020">
    <property type="term" value="C:membrane"/>
    <property type="evidence" value="ECO:0007669"/>
    <property type="project" value="TreeGrafter"/>
</dbReference>
<sequence>MGADVALDILNMDGSLARYLATKSNEKGTALHHLVQPVEKKKLLNYLSPGLRKSMWDKIDCKSQDIVAVSLAKKLWAVIQTLGQDEMTTILQTAALYRQAKVFDLIRKMGYLKWMLATSVDEDDNNILHLAAILITPLNSLKEVSGPALQMEKEISWYTKVKEVVPYSYRKMKNKEGLIPREMFSMEHRDLLEKGERWMKETSNSYMLIATLIATVASAAAITLPGGNNNDTGMPLLLMSSFFGI</sequence>
<organism evidence="3 4">
    <name type="scientific">Buddleja alternifolia</name>
    <dbReference type="NCBI Taxonomy" id="168488"/>
    <lineage>
        <taxon>Eukaryota</taxon>
        <taxon>Viridiplantae</taxon>
        <taxon>Streptophyta</taxon>
        <taxon>Embryophyta</taxon>
        <taxon>Tracheophyta</taxon>
        <taxon>Spermatophyta</taxon>
        <taxon>Magnoliopsida</taxon>
        <taxon>eudicotyledons</taxon>
        <taxon>Gunneridae</taxon>
        <taxon>Pentapetalae</taxon>
        <taxon>asterids</taxon>
        <taxon>lamiids</taxon>
        <taxon>Lamiales</taxon>
        <taxon>Scrophulariaceae</taxon>
        <taxon>Buddlejeae</taxon>
        <taxon>Buddleja</taxon>
    </lineage>
</organism>
<dbReference type="Proteomes" id="UP000826271">
    <property type="component" value="Unassembled WGS sequence"/>
</dbReference>
<feature type="transmembrane region" description="Helical" evidence="1">
    <location>
        <begin position="206"/>
        <end position="227"/>
    </location>
</feature>
<evidence type="ECO:0000313" key="3">
    <source>
        <dbReference type="EMBL" id="KAG8368359.1"/>
    </source>
</evidence>
<accession>A0AAV6WKI5</accession>
<dbReference type="InterPro" id="IPR026961">
    <property type="entry name" value="PGG_dom"/>
</dbReference>
<feature type="domain" description="PGG" evidence="2">
    <location>
        <begin position="197"/>
        <end position="241"/>
    </location>
</feature>
<comment type="caution">
    <text evidence="3">The sequence shown here is derived from an EMBL/GenBank/DDBJ whole genome shotgun (WGS) entry which is preliminary data.</text>
</comment>
<dbReference type="Pfam" id="PF13962">
    <property type="entry name" value="PGG"/>
    <property type="match status" value="1"/>
</dbReference>
<protein>
    <recommendedName>
        <fullName evidence="2">PGG domain-containing protein</fullName>
    </recommendedName>
</protein>